<evidence type="ECO:0000313" key="2">
    <source>
        <dbReference type="EMBL" id="PRD45670.1"/>
    </source>
</evidence>
<protein>
    <recommendedName>
        <fullName evidence="1">Methyltransferase type 12 domain-containing protein</fullName>
    </recommendedName>
</protein>
<name>A0A2S9IYV0_9HYPH</name>
<dbReference type="PANTHER" id="PTHR37886">
    <property type="entry name" value="S-ADENOSYL-L-METHIONINE-DEPENDENT METHYLTRANSFERASES SUPERFAMILY PROTEIN"/>
    <property type="match status" value="1"/>
</dbReference>
<proteinExistence type="predicted"/>
<evidence type="ECO:0000259" key="1">
    <source>
        <dbReference type="Pfam" id="PF08242"/>
    </source>
</evidence>
<sequence>MESNQTRLLSPNDAVKLPAGSDHYTAYVGPPGQWDFMGATQFRLLTTLGLRNRHKVLDLGCGSLRAGRFLIMYLDRGNYFAIEPNAWLIEDAIKNEIGQDLVKLKQPSFSQNDDFNTEVFGTKFDFIVAQSIFSHAGPELVSTALRSIRRSLGENGLALVTFIHTDKQPRTVEEAPGWTYPGCTTYRPERVSALLSEAALYGRELPWYHPRQNWYVLAASPEILPDSTLDSHLSGAVLREKEFQGSIERK</sequence>
<dbReference type="EMBL" id="PVBR01000001">
    <property type="protein sequence ID" value="PRD45670.1"/>
    <property type="molecule type" value="Genomic_DNA"/>
</dbReference>
<dbReference type="CDD" id="cd02440">
    <property type="entry name" value="AdoMet_MTases"/>
    <property type="match status" value="1"/>
</dbReference>
<feature type="domain" description="Methyltransferase type 12" evidence="1">
    <location>
        <begin position="57"/>
        <end position="157"/>
    </location>
</feature>
<dbReference type="Pfam" id="PF08242">
    <property type="entry name" value="Methyltransf_12"/>
    <property type="match status" value="1"/>
</dbReference>
<gene>
    <name evidence="2" type="ORF">C5748_00425</name>
</gene>
<dbReference type="PANTHER" id="PTHR37886:SF1">
    <property type="entry name" value="S-ADENOSYL-L-METHIONINE-DEPENDENT METHYLTRANSFERASES SUPERFAMILY PROTEIN"/>
    <property type="match status" value="1"/>
</dbReference>
<comment type="caution">
    <text evidence="2">The sequence shown here is derived from an EMBL/GenBank/DDBJ whole genome shotgun (WGS) entry which is preliminary data.</text>
</comment>
<dbReference type="AlphaFoldDB" id="A0A2S9IYV0"/>
<dbReference type="RefSeq" id="WP_105739970.1">
    <property type="nucleotide sequence ID" value="NZ_PVBR01000001.1"/>
</dbReference>
<organism evidence="2 3">
    <name type="scientific">Phyllobacterium phragmitis</name>
    <dbReference type="NCBI Taxonomy" id="2670329"/>
    <lineage>
        <taxon>Bacteria</taxon>
        <taxon>Pseudomonadati</taxon>
        <taxon>Pseudomonadota</taxon>
        <taxon>Alphaproteobacteria</taxon>
        <taxon>Hyphomicrobiales</taxon>
        <taxon>Phyllobacteriaceae</taxon>
        <taxon>Phyllobacterium</taxon>
    </lineage>
</organism>
<keyword evidence="3" id="KW-1185">Reference proteome</keyword>
<dbReference type="InterPro" id="IPR013217">
    <property type="entry name" value="Methyltransf_12"/>
</dbReference>
<dbReference type="Proteomes" id="UP000239434">
    <property type="component" value="Unassembled WGS sequence"/>
</dbReference>
<dbReference type="Gene3D" id="3.40.50.150">
    <property type="entry name" value="Vaccinia Virus protein VP39"/>
    <property type="match status" value="1"/>
</dbReference>
<reference evidence="2 3" key="1">
    <citation type="submission" date="2018-02" db="EMBL/GenBank/DDBJ databases">
        <title>The draft genome of Phyllobacterium sp. 1N-3.</title>
        <authorList>
            <person name="Liu L."/>
            <person name="Li L."/>
            <person name="Zhang X."/>
            <person name="Wang T."/>
            <person name="Liang L."/>
        </authorList>
    </citation>
    <scope>NUCLEOTIDE SEQUENCE [LARGE SCALE GENOMIC DNA]</scope>
    <source>
        <strain evidence="2 3">1N-3</strain>
    </source>
</reference>
<dbReference type="InterPro" id="IPR029063">
    <property type="entry name" value="SAM-dependent_MTases_sf"/>
</dbReference>
<evidence type="ECO:0000313" key="3">
    <source>
        <dbReference type="Proteomes" id="UP000239434"/>
    </source>
</evidence>
<accession>A0A2S9IYV0</accession>
<dbReference type="SUPFAM" id="SSF53335">
    <property type="entry name" value="S-adenosyl-L-methionine-dependent methyltransferases"/>
    <property type="match status" value="1"/>
</dbReference>